<evidence type="ECO:0000313" key="2">
    <source>
        <dbReference type="Proteomes" id="UP000318741"/>
    </source>
</evidence>
<organism evidence="1 2">
    <name type="scientific">Alienimonas californiensis</name>
    <dbReference type="NCBI Taxonomy" id="2527989"/>
    <lineage>
        <taxon>Bacteria</taxon>
        <taxon>Pseudomonadati</taxon>
        <taxon>Planctomycetota</taxon>
        <taxon>Planctomycetia</taxon>
        <taxon>Planctomycetales</taxon>
        <taxon>Planctomycetaceae</taxon>
        <taxon>Alienimonas</taxon>
    </lineage>
</organism>
<dbReference type="KEGG" id="acaf:CA12_22950"/>
<evidence type="ECO:0008006" key="3">
    <source>
        <dbReference type="Google" id="ProtNLM"/>
    </source>
</evidence>
<evidence type="ECO:0000313" key="1">
    <source>
        <dbReference type="EMBL" id="QDT16195.1"/>
    </source>
</evidence>
<dbReference type="AlphaFoldDB" id="A0A517PA07"/>
<dbReference type="Pfam" id="PF13384">
    <property type="entry name" value="HTH_23"/>
    <property type="match status" value="1"/>
</dbReference>
<protein>
    <recommendedName>
        <fullName evidence="3">Transposase Synechocystis PCC 6803 domain-containing protein</fullName>
    </recommendedName>
</protein>
<sequence>MIDSKERRSEALRECDAGRGTREVAAFFGVSESWARRVKQGRRERGKVALRANPGVA</sequence>
<reference evidence="1 2" key="1">
    <citation type="submission" date="2019-02" db="EMBL/GenBank/DDBJ databases">
        <title>Deep-cultivation of Planctomycetes and their phenomic and genomic characterization uncovers novel biology.</title>
        <authorList>
            <person name="Wiegand S."/>
            <person name="Jogler M."/>
            <person name="Boedeker C."/>
            <person name="Pinto D."/>
            <person name="Vollmers J."/>
            <person name="Rivas-Marin E."/>
            <person name="Kohn T."/>
            <person name="Peeters S.H."/>
            <person name="Heuer A."/>
            <person name="Rast P."/>
            <person name="Oberbeckmann S."/>
            <person name="Bunk B."/>
            <person name="Jeske O."/>
            <person name="Meyerdierks A."/>
            <person name="Storesund J.E."/>
            <person name="Kallscheuer N."/>
            <person name="Luecker S."/>
            <person name="Lage O.M."/>
            <person name="Pohl T."/>
            <person name="Merkel B.J."/>
            <person name="Hornburger P."/>
            <person name="Mueller R.-W."/>
            <person name="Bruemmer F."/>
            <person name="Labrenz M."/>
            <person name="Spormann A.M."/>
            <person name="Op den Camp H."/>
            <person name="Overmann J."/>
            <person name="Amann R."/>
            <person name="Jetten M.S.M."/>
            <person name="Mascher T."/>
            <person name="Medema M.H."/>
            <person name="Devos D.P."/>
            <person name="Kaster A.-K."/>
            <person name="Ovreas L."/>
            <person name="Rohde M."/>
            <person name="Galperin M.Y."/>
            <person name="Jogler C."/>
        </authorList>
    </citation>
    <scope>NUCLEOTIDE SEQUENCE [LARGE SCALE GENOMIC DNA]</scope>
    <source>
        <strain evidence="1 2">CA12</strain>
    </source>
</reference>
<accession>A0A517PA07</accession>
<proteinExistence type="predicted"/>
<dbReference type="RefSeq" id="WP_165700699.1">
    <property type="nucleotide sequence ID" value="NZ_CP036265.1"/>
</dbReference>
<name>A0A517PA07_9PLAN</name>
<gene>
    <name evidence="1" type="ORF">CA12_22950</name>
</gene>
<dbReference type="EMBL" id="CP036265">
    <property type="protein sequence ID" value="QDT16195.1"/>
    <property type="molecule type" value="Genomic_DNA"/>
</dbReference>
<keyword evidence="2" id="KW-1185">Reference proteome</keyword>
<dbReference type="Proteomes" id="UP000318741">
    <property type="component" value="Chromosome"/>
</dbReference>